<accession>X1QDH5</accession>
<protein>
    <recommendedName>
        <fullName evidence="3">VTT domain-containing protein</fullName>
    </recommendedName>
</protein>
<keyword evidence="1" id="KW-0812">Transmembrane</keyword>
<organism evidence="2">
    <name type="scientific">marine sediment metagenome</name>
    <dbReference type="NCBI Taxonomy" id="412755"/>
    <lineage>
        <taxon>unclassified sequences</taxon>
        <taxon>metagenomes</taxon>
        <taxon>ecological metagenomes</taxon>
    </lineage>
</organism>
<evidence type="ECO:0000313" key="2">
    <source>
        <dbReference type="EMBL" id="GAI66522.1"/>
    </source>
</evidence>
<reference evidence="2" key="1">
    <citation type="journal article" date="2014" name="Front. Microbiol.">
        <title>High frequency of phylogenetically diverse reductive dehalogenase-homologous genes in deep subseafloor sedimentary metagenomes.</title>
        <authorList>
            <person name="Kawai M."/>
            <person name="Futagami T."/>
            <person name="Toyoda A."/>
            <person name="Takaki Y."/>
            <person name="Nishi S."/>
            <person name="Hori S."/>
            <person name="Arai W."/>
            <person name="Tsubouchi T."/>
            <person name="Morono Y."/>
            <person name="Uchiyama I."/>
            <person name="Ito T."/>
            <person name="Fujiyama A."/>
            <person name="Inagaki F."/>
            <person name="Takami H."/>
        </authorList>
    </citation>
    <scope>NUCLEOTIDE SEQUENCE</scope>
    <source>
        <strain evidence="2">Expedition CK06-06</strain>
    </source>
</reference>
<evidence type="ECO:0000256" key="1">
    <source>
        <dbReference type="SAM" id="Phobius"/>
    </source>
</evidence>
<gene>
    <name evidence="2" type="ORF">S12H4_08684</name>
</gene>
<proteinExistence type="predicted"/>
<feature type="non-terminal residue" evidence="2">
    <location>
        <position position="1"/>
    </location>
</feature>
<feature type="transmembrane region" description="Helical" evidence="1">
    <location>
        <begin position="6"/>
        <end position="25"/>
    </location>
</feature>
<dbReference type="EMBL" id="BARW01003391">
    <property type="protein sequence ID" value="GAI66522.1"/>
    <property type="molecule type" value="Genomic_DNA"/>
</dbReference>
<comment type="caution">
    <text evidence="2">The sequence shown here is derived from an EMBL/GenBank/DDBJ whole genome shotgun (WGS) entry which is preliminary data.</text>
</comment>
<dbReference type="AlphaFoldDB" id="X1QDH5"/>
<keyword evidence="1" id="KW-0472">Membrane</keyword>
<keyword evidence="1" id="KW-1133">Transmembrane helix</keyword>
<sequence>RWEYWIGVVGLALTVGVVVAVILYFEDIQALGGYGYLGAFLIGVFGGATYIAPVPMLPVIFVLGTVLKPSFAPYLGPVFVGAAAGLGETVGALTIYMTGYGGGAALASTKHAKVRAIYSRILGWMNRRGALVLFIFSAVINPFFYPIAFTAGATHYNLKKYILICITGKSIKGITVAAAGYWGLGSILRALGVPI</sequence>
<feature type="transmembrane region" description="Helical" evidence="1">
    <location>
        <begin position="161"/>
        <end position="184"/>
    </location>
</feature>
<name>X1QDH5_9ZZZZ</name>
<feature type="transmembrane region" description="Helical" evidence="1">
    <location>
        <begin position="129"/>
        <end position="149"/>
    </location>
</feature>
<feature type="transmembrane region" description="Helical" evidence="1">
    <location>
        <begin position="37"/>
        <end position="67"/>
    </location>
</feature>
<evidence type="ECO:0008006" key="3">
    <source>
        <dbReference type="Google" id="ProtNLM"/>
    </source>
</evidence>
<feature type="transmembrane region" description="Helical" evidence="1">
    <location>
        <begin position="79"/>
        <end position="108"/>
    </location>
</feature>